<evidence type="ECO:0000313" key="1">
    <source>
        <dbReference type="EMBL" id="KAJ8369867.1"/>
    </source>
</evidence>
<proteinExistence type="predicted"/>
<reference evidence="1" key="1">
    <citation type="journal article" date="2023" name="Science">
        <title>Genome structures resolve the early diversification of teleost fishes.</title>
        <authorList>
            <person name="Parey E."/>
            <person name="Louis A."/>
            <person name="Montfort J."/>
            <person name="Bouchez O."/>
            <person name="Roques C."/>
            <person name="Iampietro C."/>
            <person name="Lluch J."/>
            <person name="Castinel A."/>
            <person name="Donnadieu C."/>
            <person name="Desvignes T."/>
            <person name="Floi Bucao C."/>
            <person name="Jouanno E."/>
            <person name="Wen M."/>
            <person name="Mejri S."/>
            <person name="Dirks R."/>
            <person name="Jansen H."/>
            <person name="Henkel C."/>
            <person name="Chen W.J."/>
            <person name="Zahm M."/>
            <person name="Cabau C."/>
            <person name="Klopp C."/>
            <person name="Thompson A.W."/>
            <person name="Robinson-Rechavi M."/>
            <person name="Braasch I."/>
            <person name="Lecointre G."/>
            <person name="Bobe J."/>
            <person name="Postlethwait J.H."/>
            <person name="Berthelot C."/>
            <person name="Roest Crollius H."/>
            <person name="Guiguen Y."/>
        </authorList>
    </citation>
    <scope>NUCLEOTIDE SEQUENCE</scope>
    <source>
        <strain evidence="1">WJC10195</strain>
    </source>
</reference>
<evidence type="ECO:0000313" key="2">
    <source>
        <dbReference type="Proteomes" id="UP001152622"/>
    </source>
</evidence>
<dbReference type="AlphaFoldDB" id="A0A9Q1FYE2"/>
<organism evidence="1 2">
    <name type="scientific">Synaphobranchus kaupii</name>
    <name type="common">Kaup's arrowtooth eel</name>
    <dbReference type="NCBI Taxonomy" id="118154"/>
    <lineage>
        <taxon>Eukaryota</taxon>
        <taxon>Metazoa</taxon>
        <taxon>Chordata</taxon>
        <taxon>Craniata</taxon>
        <taxon>Vertebrata</taxon>
        <taxon>Euteleostomi</taxon>
        <taxon>Actinopterygii</taxon>
        <taxon>Neopterygii</taxon>
        <taxon>Teleostei</taxon>
        <taxon>Anguilliformes</taxon>
        <taxon>Synaphobranchidae</taxon>
        <taxon>Synaphobranchus</taxon>
    </lineage>
</organism>
<gene>
    <name evidence="1" type="ORF">SKAU_G00098950</name>
</gene>
<comment type="caution">
    <text evidence="1">The sequence shown here is derived from an EMBL/GenBank/DDBJ whole genome shotgun (WGS) entry which is preliminary data.</text>
</comment>
<dbReference type="Proteomes" id="UP001152622">
    <property type="component" value="Chromosome 3"/>
</dbReference>
<sequence length="113" mass="13291">MTLLARIRTRTKRILSIQTRTSPRTYVFPAIKIIYKSTIFFNVVSKLPEKTSKMSAGPFVYHRYILPGMLASMEIWTNEWFLTHPRINSVSGARITYRIYVPNKIRKIQERAI</sequence>
<name>A0A9Q1FYE2_SYNKA</name>
<protein>
    <submittedName>
        <fullName evidence="1">Uncharacterized protein</fullName>
    </submittedName>
</protein>
<dbReference type="EMBL" id="JAINUF010000003">
    <property type="protein sequence ID" value="KAJ8369867.1"/>
    <property type="molecule type" value="Genomic_DNA"/>
</dbReference>
<keyword evidence="2" id="KW-1185">Reference proteome</keyword>
<accession>A0A9Q1FYE2</accession>